<reference evidence="1 2" key="1">
    <citation type="submission" date="2014-06" db="EMBL/GenBank/DDBJ databases">
        <title>The genome of the endonuclear symbiont Nucleicultrix amoebiphila.</title>
        <authorList>
            <person name="Schulz F."/>
            <person name="Horn M."/>
        </authorList>
    </citation>
    <scope>NUCLEOTIDE SEQUENCE [LARGE SCALE GENOMIC DNA]</scope>
    <source>
        <strain evidence="1 2">FS5</strain>
    </source>
</reference>
<evidence type="ECO:0008006" key="3">
    <source>
        <dbReference type="Google" id="ProtNLM"/>
    </source>
</evidence>
<organism evidence="1 2">
    <name type="scientific">Candidatus Nucleicultrix amoebiphila FS5</name>
    <dbReference type="NCBI Taxonomy" id="1414854"/>
    <lineage>
        <taxon>Bacteria</taxon>
        <taxon>Pseudomonadati</taxon>
        <taxon>Pseudomonadota</taxon>
        <taxon>Alphaproteobacteria</taxon>
        <taxon>Holosporales</taxon>
        <taxon>Candidatus Nucleicultricaceae</taxon>
        <taxon>Candidatus Nucleicultrix</taxon>
    </lineage>
</organism>
<keyword evidence="2" id="KW-1185">Reference proteome</keyword>
<dbReference type="Pfam" id="PF13489">
    <property type="entry name" value="Methyltransf_23"/>
    <property type="match status" value="1"/>
</dbReference>
<dbReference type="InterPro" id="IPR029063">
    <property type="entry name" value="SAM-dependent_MTases_sf"/>
</dbReference>
<dbReference type="SUPFAM" id="SSF53335">
    <property type="entry name" value="S-adenosyl-L-methionine-dependent methyltransferases"/>
    <property type="match status" value="1"/>
</dbReference>
<evidence type="ECO:0000313" key="1">
    <source>
        <dbReference type="EMBL" id="ARN85047.1"/>
    </source>
</evidence>
<name>A0A1W6N5B9_9PROT</name>
<dbReference type="EMBL" id="CP008743">
    <property type="protein sequence ID" value="ARN85047.1"/>
    <property type="molecule type" value="Genomic_DNA"/>
</dbReference>
<dbReference type="AlphaFoldDB" id="A0A1W6N5B9"/>
<evidence type="ECO:0000313" key="2">
    <source>
        <dbReference type="Proteomes" id="UP000237351"/>
    </source>
</evidence>
<dbReference type="Gene3D" id="3.40.50.150">
    <property type="entry name" value="Vaccinia Virus protein VP39"/>
    <property type="match status" value="1"/>
</dbReference>
<dbReference type="PANTHER" id="PTHR43861:SF6">
    <property type="entry name" value="METHYLTRANSFERASE TYPE 11"/>
    <property type="match status" value="1"/>
</dbReference>
<proteinExistence type="predicted"/>
<dbReference type="Proteomes" id="UP000237351">
    <property type="component" value="Chromosome"/>
</dbReference>
<sequence>MRCANCSLIYLDQNSFQFPVDFYETQYHQTYLTHIDPEILDPEKHYQKMQKASSIWTNRVKEMLSGTETVLDIGCSTGHLLMGIKDSAAKVFGHELSRKEVEFCQQKLKLDVDDKPLEQRFSPESFDLITLIFVLEHIGEPIAFLKELKKYLKPNGKLVIVVPNILDPLVSIYDIENFRKFYFCIEHLFYYSPQTLSETLSQAGYSSDPVCLQEYPITNHLNWIYCQKPRETLSARSNTPEIPLIKETLQNALDQFWQQTNKEYQELMVKNGYSDRVFCVAKIQN</sequence>
<dbReference type="PANTHER" id="PTHR43861">
    <property type="entry name" value="TRANS-ACONITATE 2-METHYLTRANSFERASE-RELATED"/>
    <property type="match status" value="1"/>
</dbReference>
<gene>
    <name evidence="1" type="ORF">GQ61_06810</name>
</gene>
<dbReference type="STRING" id="1414854.GQ61_06810"/>
<dbReference type="CDD" id="cd02440">
    <property type="entry name" value="AdoMet_MTases"/>
    <property type="match status" value="1"/>
</dbReference>
<accession>A0A1W6N5B9</accession>
<dbReference type="KEGG" id="naf:GQ61_06810"/>
<protein>
    <recommendedName>
        <fullName evidence="3">Methyltransferase type 11 domain-containing protein</fullName>
    </recommendedName>
</protein>